<evidence type="ECO:0000259" key="5">
    <source>
        <dbReference type="Pfam" id="PF06441"/>
    </source>
</evidence>
<evidence type="ECO:0000256" key="2">
    <source>
        <dbReference type="ARBA" id="ARBA00022797"/>
    </source>
</evidence>
<evidence type="ECO:0000256" key="3">
    <source>
        <dbReference type="ARBA" id="ARBA00022801"/>
    </source>
</evidence>
<dbReference type="EMBL" id="KN840620">
    <property type="protein sequence ID" value="KIP03358.1"/>
    <property type="molecule type" value="Genomic_DNA"/>
</dbReference>
<evidence type="ECO:0000313" key="7">
    <source>
        <dbReference type="Proteomes" id="UP000053257"/>
    </source>
</evidence>
<feature type="domain" description="Epoxide hydrolase N-terminal" evidence="5">
    <location>
        <begin position="2"/>
        <end position="116"/>
    </location>
</feature>
<dbReference type="PANTHER" id="PTHR21661:SF35">
    <property type="entry name" value="EPOXIDE HYDROLASE"/>
    <property type="match status" value="1"/>
</dbReference>
<keyword evidence="7" id="KW-1185">Reference proteome</keyword>
<dbReference type="Proteomes" id="UP000053257">
    <property type="component" value="Unassembled WGS sequence"/>
</dbReference>
<dbReference type="GO" id="GO:0004301">
    <property type="term" value="F:epoxide hydrolase activity"/>
    <property type="evidence" value="ECO:0007669"/>
    <property type="project" value="TreeGrafter"/>
</dbReference>
<keyword evidence="2" id="KW-0058">Aromatic hydrocarbons catabolism</keyword>
<proteinExistence type="inferred from homology"/>
<dbReference type="PIRSF" id="PIRSF001112">
    <property type="entry name" value="Epoxide_hydrolase"/>
    <property type="match status" value="1"/>
</dbReference>
<evidence type="ECO:0000256" key="4">
    <source>
        <dbReference type="PIRSR" id="PIRSR001112-1"/>
    </source>
</evidence>
<evidence type="ECO:0000256" key="1">
    <source>
        <dbReference type="ARBA" id="ARBA00010088"/>
    </source>
</evidence>
<dbReference type="InterPro" id="IPR010497">
    <property type="entry name" value="Epoxide_hydro_N"/>
</dbReference>
<dbReference type="InterPro" id="IPR016292">
    <property type="entry name" value="Epoxide_hydrolase"/>
</dbReference>
<dbReference type="SUPFAM" id="SSF53474">
    <property type="entry name" value="alpha/beta-Hydrolases"/>
    <property type="match status" value="1"/>
</dbReference>
<dbReference type="AlphaFoldDB" id="A0A0C3PDI7"/>
<feature type="active site" description="Proton acceptor" evidence="4">
    <location>
        <position position="378"/>
    </location>
</feature>
<name>A0A0C3PDI7_PHLG1</name>
<dbReference type="GO" id="GO:0097176">
    <property type="term" value="P:epoxide metabolic process"/>
    <property type="evidence" value="ECO:0007669"/>
    <property type="project" value="TreeGrafter"/>
</dbReference>
<dbReference type="InterPro" id="IPR000639">
    <property type="entry name" value="Epox_hydrolase-like"/>
</dbReference>
<organism evidence="6 7">
    <name type="scientific">Phlebiopsis gigantea (strain 11061_1 CR5-6)</name>
    <name type="common">White-rot fungus</name>
    <name type="synonym">Peniophora gigantea</name>
    <dbReference type="NCBI Taxonomy" id="745531"/>
    <lineage>
        <taxon>Eukaryota</taxon>
        <taxon>Fungi</taxon>
        <taxon>Dikarya</taxon>
        <taxon>Basidiomycota</taxon>
        <taxon>Agaricomycotina</taxon>
        <taxon>Agaricomycetes</taxon>
        <taxon>Polyporales</taxon>
        <taxon>Phanerochaetaceae</taxon>
        <taxon>Phlebiopsis</taxon>
    </lineage>
</organism>
<feature type="active site" description="Proton donor" evidence="4">
    <location>
        <position position="320"/>
    </location>
</feature>
<dbReference type="Gene3D" id="3.40.50.1820">
    <property type="entry name" value="alpha/beta hydrolase"/>
    <property type="match status" value="1"/>
</dbReference>
<accession>A0A0C3PDI7</accession>
<reference evidence="6 7" key="1">
    <citation type="journal article" date="2014" name="PLoS Genet.">
        <title>Analysis of the Phlebiopsis gigantea genome, transcriptome and secretome provides insight into its pioneer colonization strategies of wood.</title>
        <authorList>
            <person name="Hori C."/>
            <person name="Ishida T."/>
            <person name="Igarashi K."/>
            <person name="Samejima M."/>
            <person name="Suzuki H."/>
            <person name="Master E."/>
            <person name="Ferreira P."/>
            <person name="Ruiz-Duenas F.J."/>
            <person name="Held B."/>
            <person name="Canessa P."/>
            <person name="Larrondo L.F."/>
            <person name="Schmoll M."/>
            <person name="Druzhinina I.S."/>
            <person name="Kubicek C.P."/>
            <person name="Gaskell J.A."/>
            <person name="Kersten P."/>
            <person name="St John F."/>
            <person name="Glasner J."/>
            <person name="Sabat G."/>
            <person name="Splinter BonDurant S."/>
            <person name="Syed K."/>
            <person name="Yadav J."/>
            <person name="Mgbeahuruike A.C."/>
            <person name="Kovalchuk A."/>
            <person name="Asiegbu F.O."/>
            <person name="Lackner G."/>
            <person name="Hoffmeister D."/>
            <person name="Rencoret J."/>
            <person name="Gutierrez A."/>
            <person name="Sun H."/>
            <person name="Lindquist E."/>
            <person name="Barry K."/>
            <person name="Riley R."/>
            <person name="Grigoriev I.V."/>
            <person name="Henrissat B."/>
            <person name="Kues U."/>
            <person name="Berka R.M."/>
            <person name="Martinez A.T."/>
            <person name="Covert S.F."/>
            <person name="Blanchette R.A."/>
            <person name="Cullen D."/>
        </authorList>
    </citation>
    <scope>NUCLEOTIDE SEQUENCE [LARGE SCALE GENOMIC DNA]</scope>
    <source>
        <strain evidence="6 7">11061_1 CR5-6</strain>
    </source>
</reference>
<dbReference type="OrthoDB" id="7130006at2759"/>
<dbReference type="Pfam" id="PF06441">
    <property type="entry name" value="EHN"/>
    <property type="match status" value="1"/>
</dbReference>
<keyword evidence="3" id="KW-0378">Hydrolase</keyword>
<sequence>MPFKIAVPQDALDEVRAKVDVATLPPPAPSSEDSWQYGAPLDHIQRFVEYWKTSYEWKKHEALLNEELPQFTMPISVKDHGVIQAHFVHQKSQRSTAGKVIPLLFVHGWPGSFIEVRQILPLLTNPEGDEDPVFDVVAPSLPGFGFSGAPEKSGFAMDQYAEFCHNLMLELGYNEYVVQGGDWGFVVSQRIAFHYGPKHAKAWHTNFPAGHYPSLLKNPRAYIAHLLTPYTKDEKAGLLHSKEWQGKGNGYFEIQSTKPQTLAYSLADSPIGLLAWIYEKLVAWTDNYPWTEDEVLTWIHIYLFSHTQSTSSAATSIRIYYEVRKAGDLTVLTGSKWYNGKVPMGVSVFPRELLVVPSTWHRTLGWLVYTGKHTSGGHFAAHEKPDELVEDIRKMCKLPEVQKRL</sequence>
<dbReference type="STRING" id="745531.A0A0C3PDI7"/>
<comment type="similarity">
    <text evidence="1">Belongs to the peptidase S33 family.</text>
</comment>
<protein>
    <recommendedName>
        <fullName evidence="5">Epoxide hydrolase N-terminal domain-containing protein</fullName>
    </recommendedName>
</protein>
<dbReference type="HOGENOM" id="CLU_019414_0_2_1"/>
<dbReference type="PRINTS" id="PR00412">
    <property type="entry name" value="EPOXHYDRLASE"/>
</dbReference>
<dbReference type="PANTHER" id="PTHR21661">
    <property type="entry name" value="EPOXIDE HYDROLASE 1-RELATED"/>
    <property type="match status" value="1"/>
</dbReference>
<evidence type="ECO:0000313" key="6">
    <source>
        <dbReference type="EMBL" id="KIP03358.1"/>
    </source>
</evidence>
<feature type="active site" description="Nucleophile" evidence="4">
    <location>
        <position position="182"/>
    </location>
</feature>
<gene>
    <name evidence="6" type="ORF">PHLGIDRAFT_110977</name>
</gene>
<dbReference type="InterPro" id="IPR029058">
    <property type="entry name" value="AB_hydrolase_fold"/>
</dbReference>